<dbReference type="OrthoDB" id="10508550at2759"/>
<comment type="caution">
    <text evidence="1">The sequence shown here is derived from an EMBL/GenBank/DDBJ whole genome shotgun (WGS) entry which is preliminary data.</text>
</comment>
<gene>
    <name evidence="1" type="ORF">PanWU01x14_316770</name>
</gene>
<name>A0A2P5AMR4_PARAD</name>
<protein>
    <submittedName>
        <fullName evidence="1">Uncharacterized protein</fullName>
    </submittedName>
</protein>
<evidence type="ECO:0000313" key="2">
    <source>
        <dbReference type="Proteomes" id="UP000237105"/>
    </source>
</evidence>
<dbReference type="Proteomes" id="UP000237105">
    <property type="component" value="Unassembled WGS sequence"/>
</dbReference>
<proteinExistence type="predicted"/>
<dbReference type="EMBL" id="JXTB01000514">
    <property type="protein sequence ID" value="PON37856.1"/>
    <property type="molecule type" value="Genomic_DNA"/>
</dbReference>
<keyword evidence="2" id="KW-1185">Reference proteome</keyword>
<sequence length="80" mass="9520">MVQIMDITISGAHRTKEINYSLAYLGYTRGAFQAYSEEMSFHRSPWWRRQWALITLMAHHYKTWHFIWTAAKPKKEGSIS</sequence>
<dbReference type="AlphaFoldDB" id="A0A2P5AMR4"/>
<reference evidence="2" key="1">
    <citation type="submission" date="2016-06" db="EMBL/GenBank/DDBJ databases">
        <title>Parallel loss of symbiosis genes in relatives of nitrogen-fixing non-legume Parasponia.</title>
        <authorList>
            <person name="Van Velzen R."/>
            <person name="Holmer R."/>
            <person name="Bu F."/>
            <person name="Rutten L."/>
            <person name="Van Zeijl A."/>
            <person name="Liu W."/>
            <person name="Santuari L."/>
            <person name="Cao Q."/>
            <person name="Sharma T."/>
            <person name="Shen D."/>
            <person name="Roswanjaya Y."/>
            <person name="Wardhani T."/>
            <person name="Kalhor M.S."/>
            <person name="Jansen J."/>
            <person name="Van den Hoogen J."/>
            <person name="Gungor B."/>
            <person name="Hartog M."/>
            <person name="Hontelez J."/>
            <person name="Verver J."/>
            <person name="Yang W.-C."/>
            <person name="Schijlen E."/>
            <person name="Repin R."/>
            <person name="Schilthuizen M."/>
            <person name="Schranz E."/>
            <person name="Heidstra R."/>
            <person name="Miyata K."/>
            <person name="Fedorova E."/>
            <person name="Kohlen W."/>
            <person name="Bisseling T."/>
            <person name="Smit S."/>
            <person name="Geurts R."/>
        </authorList>
    </citation>
    <scope>NUCLEOTIDE SEQUENCE [LARGE SCALE GENOMIC DNA]</scope>
    <source>
        <strain evidence="2">cv. WU1-14</strain>
    </source>
</reference>
<evidence type="ECO:0000313" key="1">
    <source>
        <dbReference type="EMBL" id="PON37856.1"/>
    </source>
</evidence>
<accession>A0A2P5AMR4</accession>
<organism evidence="1 2">
    <name type="scientific">Parasponia andersonii</name>
    <name type="common">Sponia andersonii</name>
    <dbReference type="NCBI Taxonomy" id="3476"/>
    <lineage>
        <taxon>Eukaryota</taxon>
        <taxon>Viridiplantae</taxon>
        <taxon>Streptophyta</taxon>
        <taxon>Embryophyta</taxon>
        <taxon>Tracheophyta</taxon>
        <taxon>Spermatophyta</taxon>
        <taxon>Magnoliopsida</taxon>
        <taxon>eudicotyledons</taxon>
        <taxon>Gunneridae</taxon>
        <taxon>Pentapetalae</taxon>
        <taxon>rosids</taxon>
        <taxon>fabids</taxon>
        <taxon>Rosales</taxon>
        <taxon>Cannabaceae</taxon>
        <taxon>Parasponia</taxon>
    </lineage>
</organism>